<dbReference type="PROSITE" id="PS51156">
    <property type="entry name" value="ELM2"/>
    <property type="match status" value="1"/>
</dbReference>
<dbReference type="PANTHER" id="PTHR16089">
    <property type="entry name" value="REST COREPRESSOR COREST PROTEIN-RELATED"/>
    <property type="match status" value="1"/>
</dbReference>
<dbReference type="PANTHER" id="PTHR16089:SF28">
    <property type="entry name" value="REST COREPRESSOR"/>
    <property type="match status" value="1"/>
</dbReference>
<evidence type="ECO:0000313" key="6">
    <source>
        <dbReference type="Proteomes" id="UP000499080"/>
    </source>
</evidence>
<dbReference type="EMBL" id="BGPR01093544">
    <property type="protein sequence ID" value="GBM31373.1"/>
    <property type="molecule type" value="Genomic_DNA"/>
</dbReference>
<keyword evidence="3" id="KW-0539">Nucleus</keyword>
<comment type="caution">
    <text evidence="5">The sequence shown here is derived from an EMBL/GenBank/DDBJ whole genome shotgun (WGS) entry which is preliminary data.</text>
</comment>
<dbReference type="GO" id="GO:0003714">
    <property type="term" value="F:transcription corepressor activity"/>
    <property type="evidence" value="ECO:0007669"/>
    <property type="project" value="TreeGrafter"/>
</dbReference>
<gene>
    <name evidence="5" type="ORF">AVEN_74208_1</name>
</gene>
<reference evidence="5 6" key="1">
    <citation type="journal article" date="2019" name="Sci. Rep.">
        <title>Orb-weaving spider Araneus ventricosus genome elucidates the spidroin gene catalogue.</title>
        <authorList>
            <person name="Kono N."/>
            <person name="Nakamura H."/>
            <person name="Ohtoshi R."/>
            <person name="Moran D.A.P."/>
            <person name="Shinohara A."/>
            <person name="Yoshida Y."/>
            <person name="Fujiwara M."/>
            <person name="Mori M."/>
            <person name="Tomita M."/>
            <person name="Arakawa K."/>
        </authorList>
    </citation>
    <scope>NUCLEOTIDE SEQUENCE [LARGE SCALE GENOMIC DNA]</scope>
</reference>
<protein>
    <recommendedName>
        <fullName evidence="4">ELM2 domain-containing protein</fullName>
    </recommendedName>
</protein>
<evidence type="ECO:0000259" key="4">
    <source>
        <dbReference type="PROSITE" id="PS51156"/>
    </source>
</evidence>
<dbReference type="GO" id="GO:0006357">
    <property type="term" value="P:regulation of transcription by RNA polymerase II"/>
    <property type="evidence" value="ECO:0007669"/>
    <property type="project" value="TreeGrafter"/>
</dbReference>
<proteinExistence type="predicted"/>
<dbReference type="SMART" id="SM01189">
    <property type="entry name" value="ELM2"/>
    <property type="match status" value="1"/>
</dbReference>
<dbReference type="AlphaFoldDB" id="A0A4Y2EQ09"/>
<keyword evidence="1" id="KW-0805">Transcription regulation</keyword>
<evidence type="ECO:0000313" key="5">
    <source>
        <dbReference type="EMBL" id="GBM31373.1"/>
    </source>
</evidence>
<dbReference type="Proteomes" id="UP000499080">
    <property type="component" value="Unassembled WGS sequence"/>
</dbReference>
<dbReference type="InterPro" id="IPR051066">
    <property type="entry name" value="Trans_reg/Corepressor"/>
</dbReference>
<dbReference type="GO" id="GO:0005667">
    <property type="term" value="C:transcription regulator complex"/>
    <property type="evidence" value="ECO:0007669"/>
    <property type="project" value="TreeGrafter"/>
</dbReference>
<evidence type="ECO:0000256" key="2">
    <source>
        <dbReference type="ARBA" id="ARBA00023163"/>
    </source>
</evidence>
<accession>A0A4Y2EQ09</accession>
<organism evidence="5 6">
    <name type="scientific">Araneus ventricosus</name>
    <name type="common">Orbweaver spider</name>
    <name type="synonym">Epeira ventricosa</name>
    <dbReference type="NCBI Taxonomy" id="182803"/>
    <lineage>
        <taxon>Eukaryota</taxon>
        <taxon>Metazoa</taxon>
        <taxon>Ecdysozoa</taxon>
        <taxon>Arthropoda</taxon>
        <taxon>Chelicerata</taxon>
        <taxon>Arachnida</taxon>
        <taxon>Araneae</taxon>
        <taxon>Araneomorphae</taxon>
        <taxon>Entelegynae</taxon>
        <taxon>Araneoidea</taxon>
        <taxon>Araneidae</taxon>
        <taxon>Araneus</taxon>
    </lineage>
</organism>
<name>A0A4Y2EQ09_ARAVE</name>
<evidence type="ECO:0000256" key="3">
    <source>
        <dbReference type="ARBA" id="ARBA00023242"/>
    </source>
</evidence>
<dbReference type="InterPro" id="IPR000949">
    <property type="entry name" value="ELM2_dom"/>
</dbReference>
<feature type="non-terminal residue" evidence="5">
    <location>
        <position position="60"/>
    </location>
</feature>
<dbReference type="Pfam" id="PF01448">
    <property type="entry name" value="ELM2"/>
    <property type="match status" value="1"/>
</dbReference>
<sequence length="60" mass="6694">MKIGPMYQAVIPDLISEGPCPATESENALLVWAPCSTIDDETLDKYINEAKEKYGYNVEQ</sequence>
<feature type="domain" description="ELM2" evidence="4">
    <location>
        <begin position="1"/>
        <end position="60"/>
    </location>
</feature>
<evidence type="ECO:0000256" key="1">
    <source>
        <dbReference type="ARBA" id="ARBA00023015"/>
    </source>
</evidence>
<dbReference type="Gene3D" id="4.10.1240.50">
    <property type="match status" value="1"/>
</dbReference>
<keyword evidence="2" id="KW-0804">Transcription</keyword>
<keyword evidence="6" id="KW-1185">Reference proteome</keyword>
<dbReference type="OrthoDB" id="10064338at2759"/>
<dbReference type="GO" id="GO:0000118">
    <property type="term" value="C:histone deacetylase complex"/>
    <property type="evidence" value="ECO:0007669"/>
    <property type="project" value="TreeGrafter"/>
</dbReference>